<feature type="compositionally biased region" description="Low complexity" evidence="1">
    <location>
        <begin position="1047"/>
        <end position="1060"/>
    </location>
</feature>
<feature type="region of interest" description="Disordered" evidence="1">
    <location>
        <begin position="1021"/>
        <end position="1130"/>
    </location>
</feature>
<name>A0ABN7SXT6_OIKDI</name>
<dbReference type="EMBL" id="OU015566">
    <property type="protein sequence ID" value="CAG5106475.1"/>
    <property type="molecule type" value="Genomic_DNA"/>
</dbReference>
<evidence type="ECO:0000256" key="1">
    <source>
        <dbReference type="SAM" id="MobiDB-lite"/>
    </source>
</evidence>
<gene>
    <name evidence="2" type="ORF">OKIOD_LOCUS11625</name>
</gene>
<feature type="compositionally biased region" description="Low complexity" evidence="1">
    <location>
        <begin position="1085"/>
        <end position="1096"/>
    </location>
</feature>
<feature type="compositionally biased region" description="Basic and acidic residues" evidence="1">
    <location>
        <begin position="290"/>
        <end position="299"/>
    </location>
</feature>
<feature type="compositionally biased region" description="Acidic residues" evidence="1">
    <location>
        <begin position="502"/>
        <end position="511"/>
    </location>
</feature>
<organism evidence="2 3">
    <name type="scientific">Oikopleura dioica</name>
    <name type="common">Tunicate</name>
    <dbReference type="NCBI Taxonomy" id="34765"/>
    <lineage>
        <taxon>Eukaryota</taxon>
        <taxon>Metazoa</taxon>
        <taxon>Chordata</taxon>
        <taxon>Tunicata</taxon>
        <taxon>Appendicularia</taxon>
        <taxon>Copelata</taxon>
        <taxon>Oikopleuridae</taxon>
        <taxon>Oikopleura</taxon>
    </lineage>
</organism>
<feature type="compositionally biased region" description="Polar residues" evidence="1">
    <location>
        <begin position="172"/>
        <end position="186"/>
    </location>
</feature>
<feature type="compositionally biased region" description="Low complexity" evidence="1">
    <location>
        <begin position="109"/>
        <end position="121"/>
    </location>
</feature>
<feature type="compositionally biased region" description="Basic and acidic residues" evidence="1">
    <location>
        <begin position="270"/>
        <end position="281"/>
    </location>
</feature>
<keyword evidence="3" id="KW-1185">Reference proteome</keyword>
<proteinExistence type="predicted"/>
<feature type="region of interest" description="Disordered" evidence="1">
    <location>
        <begin position="489"/>
        <end position="511"/>
    </location>
</feature>
<evidence type="ECO:0000313" key="3">
    <source>
        <dbReference type="Proteomes" id="UP001158576"/>
    </source>
</evidence>
<dbReference type="Proteomes" id="UP001158576">
    <property type="component" value="Chromosome 1"/>
</dbReference>
<feature type="compositionally biased region" description="Low complexity" evidence="1">
    <location>
        <begin position="1107"/>
        <end position="1130"/>
    </location>
</feature>
<feature type="compositionally biased region" description="Polar residues" evidence="1">
    <location>
        <begin position="134"/>
        <end position="145"/>
    </location>
</feature>
<evidence type="ECO:0000313" key="2">
    <source>
        <dbReference type="EMBL" id="CAG5106475.1"/>
    </source>
</evidence>
<feature type="region of interest" description="Disordered" evidence="1">
    <location>
        <begin position="159"/>
        <end position="240"/>
    </location>
</feature>
<feature type="region of interest" description="Disordered" evidence="1">
    <location>
        <begin position="1"/>
        <end position="145"/>
    </location>
</feature>
<protein>
    <submittedName>
        <fullName evidence="2">Oidioi.mRNA.OKI2018_I69.chr1.g2860.t1.cds</fullName>
    </submittedName>
</protein>
<sequence length="1130" mass="128039">MLFAEAVAAGGKEQKNEQRSRRSKAPPIRSISPPPSPSSQSGARSCFDVCSGRRINPVSTTTTRAERSSSTDNTGLVVLTRSSARLRNRKQSSAVTRTEEPKTSQQLGIESIETMETEISSPPKNPGAREIGTRETSATGKSNIGNAERETILATISTSTTTTAKVAVLQPRRSTICQRRQQSNDNDASRPASDRPTTTTTTPTIVVDGELAYSSKQPSEQPSDEPTEPPRPTEPQTRVQQLQQLPNETPGNLFHPYALRNMVNRRSERISNKNNAEKHAVENTAGSRTCRQDDRKSLSIEDSPLSSPSKAVKHCVVIDDDDDNSATDDNQRKRSNLWSNDNQSDSCSNDKRVRRGGERYEEEYKSISNRRNYAHKVVVVSTATNNQQQQKLSKKPKYQVNYSLHQVHAKRSLRHTKKFRETLHKLISEKSGIFEGSPANFSIRGKRTPRWSKALTHDEWCRLRDYFFNSDDGQVLMPFDFYNFERGSGGGGGRVAKKPRFEEDDDDDDYNLDENDAHVEGSGYNVNYEDGRFKLIDHESIASMISIENKSAILAVLEFFWVMLEIDFQSPPLETVHHWKSEPNLDKTDMRIIANSIRLINPNLPSNFFQDEFSTAQEFEQTNSADSYTNGLDVTREILHLLSNSITFSYISAKMDGKHSAQAYQQIGGIAEKCVLEKPIHMSDMYMYLVYLEMTIRECSPFYEFTTFLTDNKETIVKMPASIVADWRSDRPHQFRENYVPTDNAPNSEKRHGLWRTFCSQGPQSTADVKTSRKRSLCSTYSEAVDTETLNKTLFRLSILKPMTSHPQIAYLMTLKRFFSGFCFLEKKKIEKILKITPYEQEILDTRLLGNMESEEQRERRFSLQNLMVKARKHIYYQHRARIKNLLRRMLENYVNFIATCGSAPSLSKCRLRRVQTQPTNPIAFFDDHYNSWEIRCSTCISSYNNDYNRIEGFLNQLGHNHDFNLKSEFMSMRRAQLHRVMENHKSIFDFFTHHKLNFGLLNVNNSSILATAAEIAEIDPHCESASSPPPPPPMGDAAGEITSKESQSAAFNSSSNNANNDDDKLMIEPTSTNWGGSGGGGNDGPIIEISSSYSSTDDETDDPIYNNQQREQQSSAQQQRQCSNQSSYG</sequence>
<accession>A0ABN7SXT6</accession>
<feature type="region of interest" description="Disordered" evidence="1">
    <location>
        <begin position="270"/>
        <end position="355"/>
    </location>
</feature>
<reference evidence="2 3" key="1">
    <citation type="submission" date="2021-04" db="EMBL/GenBank/DDBJ databases">
        <authorList>
            <person name="Bliznina A."/>
        </authorList>
    </citation>
    <scope>NUCLEOTIDE SEQUENCE [LARGE SCALE GENOMIC DNA]</scope>
</reference>